<dbReference type="PANTHER" id="PTHR47510:SF3">
    <property type="entry name" value="ENDO_EXONUCLEASE_PHOSPHATASE DOMAIN-CONTAINING PROTEIN"/>
    <property type="match status" value="1"/>
</dbReference>
<evidence type="ECO:0000313" key="2">
    <source>
        <dbReference type="Proteomes" id="UP000005204"/>
    </source>
</evidence>
<organism evidence="1 2">
    <name type="scientific">Bombyx mori</name>
    <name type="common">Silk moth</name>
    <dbReference type="NCBI Taxonomy" id="7091"/>
    <lineage>
        <taxon>Eukaryota</taxon>
        <taxon>Metazoa</taxon>
        <taxon>Ecdysozoa</taxon>
        <taxon>Arthropoda</taxon>
        <taxon>Hexapoda</taxon>
        <taxon>Insecta</taxon>
        <taxon>Pterygota</taxon>
        <taxon>Neoptera</taxon>
        <taxon>Endopterygota</taxon>
        <taxon>Lepidoptera</taxon>
        <taxon>Glossata</taxon>
        <taxon>Ditrysia</taxon>
        <taxon>Bombycoidea</taxon>
        <taxon>Bombycidae</taxon>
        <taxon>Bombycinae</taxon>
        <taxon>Bombyx</taxon>
    </lineage>
</organism>
<reference evidence="2" key="1">
    <citation type="journal article" date="2008" name="Insect Biochem. Mol. Biol.">
        <title>The genome of a lepidopteran model insect, the silkworm Bombyx mori.</title>
        <authorList>
            <consortium name="International Silkworm Genome Consortium"/>
        </authorList>
    </citation>
    <scope>NUCLEOTIDE SEQUENCE [LARGE SCALE GENOMIC DNA]</scope>
    <source>
        <strain evidence="2">p50T</strain>
    </source>
</reference>
<sequence>MGDFNTNFIAPLSSRSRKLQEIIRSTGLHVLPLQATHHNINGDDTWLDLMLTSTPTSVPTHGQYPAPGFSHHDLIFLSYTIKPPKPQPRVLSMRSFGRMNKENLCKDASKVDWDQLISSPSVDEKVHIFNEVVLGLYNTHAPIRKIKLKRPPAPWMTEGIRMAMRRRDRAFRKFRRNRCNDNWTKFKVSRNRCNQMIRNAKRRHILENINPASPADIWKFLGTLGIGRQRHSDFQATISLNDINFHFSSATPLNNQTKCRTLNYLNGLSRLNVDFFEFSSVAVDEIKNIILSIKSNAVGCDNISRRMIVTILDHLLPAIWHITNFSLSSGTFPSLWRKAYVLPLPKIPNPSLPNHFRPISILPFLSKVIEACVQKQLSQFIFRNNLLSPYQSGFRPGHSTVSALLKVVGDIRTGMQDTKVTVLAINQLNKDLDYICSWSTKFGLTVNPTKCQAIIVGSPRMIQRLTTMSLPPIFRG</sequence>
<accession>A0A8R2R5A5</accession>
<proteinExistence type="predicted"/>
<keyword evidence="2" id="KW-1185">Reference proteome</keyword>
<dbReference type="AlphaFoldDB" id="A0A8R2R5A5"/>
<dbReference type="PANTHER" id="PTHR47510">
    <property type="entry name" value="REVERSE TRANSCRIPTASE DOMAIN-CONTAINING PROTEIN"/>
    <property type="match status" value="1"/>
</dbReference>
<protein>
    <recommendedName>
        <fullName evidence="3">Reverse transcriptase domain-containing protein</fullName>
    </recommendedName>
</protein>
<evidence type="ECO:0000313" key="1">
    <source>
        <dbReference type="EnsemblMetazoa" id="XP_037877021.1"/>
    </source>
</evidence>
<name>A0A8R2R5A5_BOMMO</name>
<dbReference type="InterPro" id="IPR043502">
    <property type="entry name" value="DNA/RNA_pol_sf"/>
</dbReference>
<dbReference type="GO" id="GO:0071897">
    <property type="term" value="P:DNA biosynthetic process"/>
    <property type="evidence" value="ECO:0007669"/>
    <property type="project" value="UniProtKB-ARBA"/>
</dbReference>
<dbReference type="Proteomes" id="UP000005204">
    <property type="component" value="Unassembled WGS sequence"/>
</dbReference>
<evidence type="ECO:0008006" key="3">
    <source>
        <dbReference type="Google" id="ProtNLM"/>
    </source>
</evidence>
<dbReference type="EnsemblMetazoa" id="XM_038021093.1">
    <property type="protein sequence ID" value="XP_037877021.1"/>
    <property type="gene ID" value="LOC119630727"/>
</dbReference>
<dbReference type="SUPFAM" id="SSF56672">
    <property type="entry name" value="DNA/RNA polymerases"/>
    <property type="match status" value="1"/>
</dbReference>
<reference evidence="1" key="2">
    <citation type="submission" date="2022-06" db="UniProtKB">
        <authorList>
            <consortium name="EnsemblMetazoa"/>
        </authorList>
    </citation>
    <scope>IDENTIFICATION</scope>
    <source>
        <strain evidence="1">p50T (Dazao)</strain>
    </source>
</reference>